<dbReference type="InterPro" id="IPR047046">
    <property type="entry name" value="YpjD/YvdC"/>
</dbReference>
<dbReference type="Proteomes" id="UP000569951">
    <property type="component" value="Unassembled WGS sequence"/>
</dbReference>
<dbReference type="InterPro" id="IPR045425">
    <property type="entry name" value="DUF6508"/>
</dbReference>
<keyword evidence="2" id="KW-1185">Reference proteome</keyword>
<evidence type="ECO:0000313" key="2">
    <source>
        <dbReference type="Proteomes" id="UP000569951"/>
    </source>
</evidence>
<accession>A0A841I1T2</accession>
<dbReference type="PANTHER" id="PTHR42692">
    <property type="entry name" value="NUCLEOTIDE PYROPHOSPHOHYDROLASE"/>
    <property type="match status" value="1"/>
</dbReference>
<dbReference type="AlphaFoldDB" id="A0A841I1T2"/>
<proteinExistence type="predicted"/>
<name>A0A841I1T2_9DEIO</name>
<reference evidence="1 2" key="1">
    <citation type="submission" date="2020-08" db="EMBL/GenBank/DDBJ databases">
        <title>Genomic Encyclopedia of Type Strains, Phase IV (KMG-IV): sequencing the most valuable type-strain genomes for metagenomic binning, comparative biology and taxonomic classification.</title>
        <authorList>
            <person name="Goeker M."/>
        </authorList>
    </citation>
    <scope>NUCLEOTIDE SEQUENCE [LARGE SCALE GENOMIC DNA]</scope>
    <source>
        <strain evidence="1 2">DSM 21458</strain>
    </source>
</reference>
<organism evidence="1 2">
    <name type="scientific">Deinobacterium chartae</name>
    <dbReference type="NCBI Taxonomy" id="521158"/>
    <lineage>
        <taxon>Bacteria</taxon>
        <taxon>Thermotogati</taxon>
        <taxon>Deinococcota</taxon>
        <taxon>Deinococci</taxon>
        <taxon>Deinococcales</taxon>
        <taxon>Deinococcaceae</taxon>
        <taxon>Deinobacterium</taxon>
    </lineage>
</organism>
<dbReference type="PANTHER" id="PTHR42692:SF1">
    <property type="entry name" value="NUCLEOTIDE PYROPHOSPHOHYDROLASE"/>
    <property type="match status" value="1"/>
</dbReference>
<protein>
    <submittedName>
        <fullName evidence="1">Uncharacterized protein</fullName>
    </submittedName>
</protein>
<dbReference type="EMBL" id="JACHHG010000004">
    <property type="protein sequence ID" value="MBB6097905.1"/>
    <property type="molecule type" value="Genomic_DNA"/>
</dbReference>
<gene>
    <name evidence="1" type="ORF">HNR42_001328</name>
</gene>
<dbReference type="RefSeq" id="WP_183985804.1">
    <property type="nucleotide sequence ID" value="NZ_JACHHG010000004.1"/>
</dbReference>
<sequence length="237" mass="26148">MRLLSLSPEVTRRPHKALLKFHAGTPEAFCSVAIRSQGFHVWMRIPLEVVEQRSGVATGLTYGGAGWSQGTLKTADDLNAVWPALQLAFMHQQAQKPQGNWQEGWSRIAPFLPAFTAPDFEFGKNVTPPSSEPDIVMMGYYEYSRDVEQFVQAAYDAGLVLPGFDWSAWSKSGEAALLIQDEQGLAEASPMQLAKLLTFLVRRERFAEGSLASAYESGLITRILTRASVLLEQPSTA</sequence>
<evidence type="ECO:0000313" key="1">
    <source>
        <dbReference type="EMBL" id="MBB6097905.1"/>
    </source>
</evidence>
<dbReference type="Pfam" id="PF20118">
    <property type="entry name" value="DUF6508"/>
    <property type="match status" value="1"/>
</dbReference>
<comment type="caution">
    <text evidence="1">The sequence shown here is derived from an EMBL/GenBank/DDBJ whole genome shotgun (WGS) entry which is preliminary data.</text>
</comment>